<evidence type="ECO:0000256" key="1">
    <source>
        <dbReference type="ARBA" id="ARBA00008361"/>
    </source>
</evidence>
<dbReference type="AlphaFoldDB" id="A0A553PJ02"/>
<evidence type="ECO:0000256" key="7">
    <source>
        <dbReference type="ARBA" id="ARBA00050517"/>
    </source>
</evidence>
<keyword evidence="4" id="KW-0511">Multifunctional enzyme</keyword>
<comment type="catalytic activity">
    <reaction evidence="6">
        <text>L-lysyl-[protein] + S-adenosyl-L-methionine = N(6)-methyl-L-lysyl-[protein] + S-adenosyl-L-homocysteine + H(+)</text>
        <dbReference type="Rhea" id="RHEA:51736"/>
        <dbReference type="Rhea" id="RHEA-COMP:9752"/>
        <dbReference type="Rhea" id="RHEA-COMP:13053"/>
        <dbReference type="ChEBI" id="CHEBI:15378"/>
        <dbReference type="ChEBI" id="CHEBI:29969"/>
        <dbReference type="ChEBI" id="CHEBI:57856"/>
        <dbReference type="ChEBI" id="CHEBI:59789"/>
        <dbReference type="ChEBI" id="CHEBI:61929"/>
    </reaction>
</comment>
<feature type="domain" description="Methyltransferase" evidence="11">
    <location>
        <begin position="52"/>
        <end position="151"/>
    </location>
</feature>
<dbReference type="OrthoDB" id="411785at2759"/>
<dbReference type="FunFam" id="3.40.50.150:FF:000110">
    <property type="entry name" value="methyltransferase-like protein 13 isoform X1"/>
    <property type="match status" value="1"/>
</dbReference>
<organism evidence="12 13">
    <name type="scientific">Danionella cerebrum</name>
    <dbReference type="NCBI Taxonomy" id="2873325"/>
    <lineage>
        <taxon>Eukaryota</taxon>
        <taxon>Metazoa</taxon>
        <taxon>Chordata</taxon>
        <taxon>Craniata</taxon>
        <taxon>Vertebrata</taxon>
        <taxon>Euteleostomi</taxon>
        <taxon>Actinopterygii</taxon>
        <taxon>Neopterygii</taxon>
        <taxon>Teleostei</taxon>
        <taxon>Ostariophysi</taxon>
        <taxon>Cypriniformes</taxon>
        <taxon>Danionidae</taxon>
        <taxon>Danioninae</taxon>
        <taxon>Danionella</taxon>
    </lineage>
</organism>
<feature type="region of interest" description="Disordered" evidence="10">
    <location>
        <begin position="427"/>
        <end position="450"/>
    </location>
</feature>
<dbReference type="InterPro" id="IPR051419">
    <property type="entry name" value="Lys/N-term_MeTrsfase_sf"/>
</dbReference>
<evidence type="ECO:0000313" key="13">
    <source>
        <dbReference type="Proteomes" id="UP000316079"/>
    </source>
</evidence>
<evidence type="ECO:0000256" key="2">
    <source>
        <dbReference type="ARBA" id="ARBA00022603"/>
    </source>
</evidence>
<accession>A0A553PJ02</accession>
<evidence type="ECO:0000256" key="9">
    <source>
        <dbReference type="ARBA" id="ARBA00081503"/>
    </source>
</evidence>
<evidence type="ECO:0000256" key="10">
    <source>
        <dbReference type="SAM" id="MobiDB-lite"/>
    </source>
</evidence>
<comment type="caution">
    <text evidence="12">The sequence shown here is derived from an EMBL/GenBank/DDBJ whole genome shotgun (WGS) entry which is preliminary data.</text>
</comment>
<evidence type="ECO:0000259" key="11">
    <source>
        <dbReference type="Pfam" id="PF13649"/>
    </source>
</evidence>
<evidence type="ECO:0000256" key="3">
    <source>
        <dbReference type="ARBA" id="ARBA00022679"/>
    </source>
</evidence>
<keyword evidence="13" id="KW-1185">Reference proteome</keyword>
<reference evidence="12 13" key="1">
    <citation type="journal article" date="2019" name="Sci. Data">
        <title>Hybrid genome assembly and annotation of Danionella translucida.</title>
        <authorList>
            <person name="Kadobianskyi M."/>
            <person name="Schulze L."/>
            <person name="Schuelke M."/>
            <person name="Judkewitz B."/>
        </authorList>
    </citation>
    <scope>NUCLEOTIDE SEQUENCE [LARGE SCALE GENOMIC DNA]</scope>
    <source>
        <strain evidence="12 13">Bolton</strain>
    </source>
</reference>
<dbReference type="SUPFAM" id="SSF53335">
    <property type="entry name" value="S-adenosyl-L-methionine-dependent methyltransferases"/>
    <property type="match status" value="2"/>
</dbReference>
<dbReference type="PANTHER" id="PTHR12176">
    <property type="entry name" value="SAM-DEPENDENT METHYLTRANSFERASE SUPERFAMILY PROTEIN"/>
    <property type="match status" value="1"/>
</dbReference>
<dbReference type="STRING" id="623744.A0A553PJ02"/>
<dbReference type="PANTHER" id="PTHR12176:SF78">
    <property type="entry name" value="EEF1A LYSINE AND N-TERMINAL METHYLTRANSFERASE"/>
    <property type="match status" value="1"/>
</dbReference>
<dbReference type="InterPro" id="IPR041698">
    <property type="entry name" value="Methyltransf_25"/>
</dbReference>
<protein>
    <recommendedName>
        <fullName evidence="8">eEF1A lysine and N-terminal methyltransferase</fullName>
    </recommendedName>
    <alternativeName>
        <fullName evidence="9">Methyltransferase-like protein 13</fullName>
    </alternativeName>
</protein>
<keyword evidence="2" id="KW-0489">Methyltransferase</keyword>
<evidence type="ECO:0000256" key="6">
    <source>
        <dbReference type="ARBA" id="ARBA00048985"/>
    </source>
</evidence>
<dbReference type="Proteomes" id="UP000316079">
    <property type="component" value="Unassembled WGS sequence"/>
</dbReference>
<evidence type="ECO:0000256" key="4">
    <source>
        <dbReference type="ARBA" id="ARBA00023268"/>
    </source>
</evidence>
<sequence>MNLLPRTAEEFSSAEYWERFFRKRGEKAFEWYGDYNSLCGVLHKYIKPQDKVLVVGCGNSELSEQLYDVGYHQLTNIDISETVVSHMKQRNAERRPDLNFQQMDATETGFQSASFHAALDKGTLDAMASEEEGALACRMLAEVGRVLAVGGRYVCITLAQEQVIKLAVKHFAQGYAVRIHCLSGQQNEESESSFALPVFVLVCTKFRQDPPFAVLELCQGEDGAPTRLASVEELLAAVKERQAYNLMLHKLRGGTDAQSTPSLTLCHASTGRPRYTLTVQDCLPSAKLPRSNHFAIFIVPQGRESDWLYGSLEGRAQLASSAKFRRLVIVAMHRDQEYEDMQAVQSELSPMVMELAPPGMPANQQVPFLSVGGDLGWREVIGRGVSALTGEYSVEDVRGEDGHLYRRLVFMNNSQLVQSESRLRTSTLVSSGRKKNKKKSKPFLSEAPAASSAKDRSVDRGFLCCTHHEIMVAGLALLGSEAMANTDQALSVLLVGLGGGALPQFVRDFVPHAQVEVVELDANVLEVAQMWFGFQTDEKLRVTVGDGLEHIRTLEGEGGHYFDAIMFDVDSKDTTLGMSCPPPAFVETSLLKKVYTLLTPRGLFMLNLVCRDPALRKSVLDSIQAVFPCVFSRGIEGEVNEVLLCSRGAGGNKPHSVPKTMLQTAKELQKRLRSNPHRDASVPQIDIAAMLNELKVI</sequence>
<evidence type="ECO:0000256" key="8">
    <source>
        <dbReference type="ARBA" id="ARBA00071300"/>
    </source>
</evidence>
<dbReference type="Pfam" id="PF13649">
    <property type="entry name" value="Methyltransf_25"/>
    <property type="match status" value="1"/>
</dbReference>
<evidence type="ECO:0000256" key="5">
    <source>
        <dbReference type="ARBA" id="ARBA00048653"/>
    </source>
</evidence>
<keyword evidence="3" id="KW-0808">Transferase</keyword>
<comment type="catalytic activity">
    <reaction evidence="7">
        <text>N-terminal glycyl-L-lysyl-L-glutamyl-[protein] + 3 S-adenosyl-L-methionine = N-terminal N,N,N-trimethyl-glycyl-L-lysyl-L-glutamyl-[protein] + 3 S-adenosyl-L-homocysteine + 3 H(+)</text>
        <dbReference type="Rhea" id="RHEA:58440"/>
        <dbReference type="Rhea" id="RHEA-COMP:15140"/>
        <dbReference type="Rhea" id="RHEA-COMP:15143"/>
        <dbReference type="ChEBI" id="CHEBI:15378"/>
        <dbReference type="ChEBI" id="CHEBI:57856"/>
        <dbReference type="ChEBI" id="CHEBI:59789"/>
        <dbReference type="ChEBI" id="CHEBI:142597"/>
        <dbReference type="ChEBI" id="CHEBI:142600"/>
    </reaction>
</comment>
<dbReference type="GO" id="GO:0008168">
    <property type="term" value="F:methyltransferase activity"/>
    <property type="evidence" value="ECO:0007669"/>
    <property type="project" value="UniProtKB-KW"/>
</dbReference>
<dbReference type="GO" id="GO:0032259">
    <property type="term" value="P:methylation"/>
    <property type="evidence" value="ECO:0007669"/>
    <property type="project" value="UniProtKB-KW"/>
</dbReference>
<proteinExistence type="inferred from homology"/>
<dbReference type="EMBL" id="SRMA01026679">
    <property type="protein sequence ID" value="TRY77654.1"/>
    <property type="molecule type" value="Genomic_DNA"/>
</dbReference>
<dbReference type="InterPro" id="IPR029063">
    <property type="entry name" value="SAM-dependent_MTases_sf"/>
</dbReference>
<feature type="compositionally biased region" description="Basic residues" evidence="10">
    <location>
        <begin position="432"/>
        <end position="441"/>
    </location>
</feature>
<comment type="similarity">
    <text evidence="1">Belongs to the methyltransferase superfamily.</text>
</comment>
<gene>
    <name evidence="12" type="ORF">DNTS_005801</name>
</gene>
<evidence type="ECO:0000313" key="12">
    <source>
        <dbReference type="EMBL" id="TRY77654.1"/>
    </source>
</evidence>
<dbReference type="CDD" id="cd02440">
    <property type="entry name" value="AdoMet_MTases"/>
    <property type="match status" value="1"/>
</dbReference>
<comment type="catalytic activity">
    <reaction evidence="5">
        <text>N(6)-methyl-L-lysyl-[protein] + S-adenosyl-L-methionine = N(6),N(6)-dimethyl-L-lysyl-[protein] + S-adenosyl-L-homocysteine + H(+)</text>
        <dbReference type="Rhea" id="RHEA:54196"/>
        <dbReference type="Rhea" id="RHEA-COMP:13053"/>
        <dbReference type="Rhea" id="RHEA-COMP:13827"/>
        <dbReference type="ChEBI" id="CHEBI:15378"/>
        <dbReference type="ChEBI" id="CHEBI:57856"/>
        <dbReference type="ChEBI" id="CHEBI:59789"/>
        <dbReference type="ChEBI" id="CHEBI:61929"/>
        <dbReference type="ChEBI" id="CHEBI:61976"/>
    </reaction>
</comment>
<dbReference type="FunFam" id="3.40.50.150:FF:000462">
    <property type="entry name" value="Methyltransferase-like protein 13"/>
    <property type="match status" value="1"/>
</dbReference>
<dbReference type="Gene3D" id="3.40.50.150">
    <property type="entry name" value="Vaccinia Virus protein VP39"/>
    <property type="match status" value="2"/>
</dbReference>
<name>A0A553PJ02_9TELE</name>
<dbReference type="Pfam" id="PF01564">
    <property type="entry name" value="Spermine_synth"/>
    <property type="match status" value="1"/>
</dbReference>